<feature type="transmembrane region" description="Helical" evidence="4">
    <location>
        <begin position="332"/>
        <end position="349"/>
    </location>
</feature>
<organism evidence="6 7">
    <name type="scientific">Sphingomonas lycopersici</name>
    <dbReference type="NCBI Taxonomy" id="2951807"/>
    <lineage>
        <taxon>Bacteria</taxon>
        <taxon>Pseudomonadati</taxon>
        <taxon>Pseudomonadota</taxon>
        <taxon>Alphaproteobacteria</taxon>
        <taxon>Sphingomonadales</taxon>
        <taxon>Sphingomonadaceae</taxon>
        <taxon>Sphingomonas</taxon>
    </lineage>
</organism>
<dbReference type="GO" id="GO:1902201">
    <property type="term" value="P:negative regulation of bacterial-type flagellum-dependent cell motility"/>
    <property type="evidence" value="ECO:0007669"/>
    <property type="project" value="TreeGrafter"/>
</dbReference>
<dbReference type="CDD" id="cd01949">
    <property type="entry name" value="GGDEF"/>
    <property type="match status" value="1"/>
</dbReference>
<comment type="catalytic activity">
    <reaction evidence="2">
        <text>2 GTP = 3',3'-c-di-GMP + 2 diphosphate</text>
        <dbReference type="Rhea" id="RHEA:24898"/>
        <dbReference type="ChEBI" id="CHEBI:33019"/>
        <dbReference type="ChEBI" id="CHEBI:37565"/>
        <dbReference type="ChEBI" id="CHEBI:58805"/>
        <dbReference type="EC" id="2.7.7.65"/>
    </reaction>
</comment>
<feature type="transmembrane region" description="Helical" evidence="4">
    <location>
        <begin position="355"/>
        <end position="377"/>
    </location>
</feature>
<dbReference type="SMART" id="SM00267">
    <property type="entry name" value="GGDEF"/>
    <property type="match status" value="1"/>
</dbReference>
<dbReference type="RefSeq" id="WP_265267991.1">
    <property type="nucleotide sequence ID" value="NZ_JANFAV010000002.1"/>
</dbReference>
<dbReference type="GO" id="GO:0005886">
    <property type="term" value="C:plasma membrane"/>
    <property type="evidence" value="ECO:0007669"/>
    <property type="project" value="TreeGrafter"/>
</dbReference>
<dbReference type="InterPro" id="IPR050469">
    <property type="entry name" value="Diguanylate_Cyclase"/>
</dbReference>
<evidence type="ECO:0000313" key="6">
    <source>
        <dbReference type="EMBL" id="MCW6533989.1"/>
    </source>
</evidence>
<keyword evidence="4" id="KW-1133">Transmembrane helix</keyword>
<dbReference type="Proteomes" id="UP001165565">
    <property type="component" value="Unassembled WGS sequence"/>
</dbReference>
<feature type="transmembrane region" description="Helical" evidence="4">
    <location>
        <begin position="174"/>
        <end position="197"/>
    </location>
</feature>
<keyword evidence="4" id="KW-0812">Transmembrane</keyword>
<evidence type="ECO:0000256" key="4">
    <source>
        <dbReference type="SAM" id="Phobius"/>
    </source>
</evidence>
<protein>
    <recommendedName>
        <fullName evidence="1">diguanylate cyclase</fullName>
        <ecNumber evidence="1">2.7.7.65</ecNumber>
    </recommendedName>
</protein>
<keyword evidence="4" id="KW-0472">Membrane</keyword>
<dbReference type="GO" id="GO:0052621">
    <property type="term" value="F:diguanylate cyclase activity"/>
    <property type="evidence" value="ECO:0007669"/>
    <property type="project" value="UniProtKB-EC"/>
</dbReference>
<dbReference type="AlphaFoldDB" id="A0AA42CP55"/>
<dbReference type="FunFam" id="3.30.70.270:FF:000001">
    <property type="entry name" value="Diguanylate cyclase domain protein"/>
    <property type="match status" value="1"/>
</dbReference>
<evidence type="ECO:0000259" key="5">
    <source>
        <dbReference type="PROSITE" id="PS50887"/>
    </source>
</evidence>
<evidence type="ECO:0000256" key="3">
    <source>
        <dbReference type="SAM" id="MobiDB-lite"/>
    </source>
</evidence>
<dbReference type="EMBL" id="JANFAV010000002">
    <property type="protein sequence ID" value="MCW6533989.1"/>
    <property type="molecule type" value="Genomic_DNA"/>
</dbReference>
<feature type="transmembrane region" description="Helical" evidence="4">
    <location>
        <begin position="204"/>
        <end position="225"/>
    </location>
</feature>
<feature type="region of interest" description="Disordered" evidence="3">
    <location>
        <begin position="568"/>
        <end position="590"/>
    </location>
</feature>
<reference evidence="6" key="1">
    <citation type="submission" date="2022-06" db="EMBL/GenBank/DDBJ databases">
        <title>Sphingomonas sp. nov. isolated from rhizosphere soil of tomato.</title>
        <authorList>
            <person name="Dong H."/>
            <person name="Gao R."/>
        </authorList>
    </citation>
    <scope>NUCLEOTIDE SEQUENCE</scope>
    <source>
        <strain evidence="6">MMSM24</strain>
    </source>
</reference>
<dbReference type="PANTHER" id="PTHR45138">
    <property type="entry name" value="REGULATORY COMPONENTS OF SENSORY TRANSDUCTION SYSTEM"/>
    <property type="match status" value="1"/>
</dbReference>
<evidence type="ECO:0000256" key="2">
    <source>
        <dbReference type="ARBA" id="ARBA00034247"/>
    </source>
</evidence>
<gene>
    <name evidence="6" type="ORF">NEE01_04250</name>
</gene>
<dbReference type="NCBIfam" id="TIGR00254">
    <property type="entry name" value="GGDEF"/>
    <property type="match status" value="1"/>
</dbReference>
<feature type="domain" description="GGDEF" evidence="5">
    <location>
        <begin position="434"/>
        <end position="566"/>
    </location>
</feature>
<feature type="transmembrane region" description="Helical" evidence="4">
    <location>
        <begin position="270"/>
        <end position="290"/>
    </location>
</feature>
<evidence type="ECO:0000256" key="1">
    <source>
        <dbReference type="ARBA" id="ARBA00012528"/>
    </source>
</evidence>
<evidence type="ECO:0000313" key="7">
    <source>
        <dbReference type="Proteomes" id="UP001165565"/>
    </source>
</evidence>
<dbReference type="EC" id="2.7.7.65" evidence="1"/>
<keyword evidence="7" id="KW-1185">Reference proteome</keyword>
<dbReference type="InterPro" id="IPR029787">
    <property type="entry name" value="Nucleotide_cyclase"/>
</dbReference>
<proteinExistence type="predicted"/>
<sequence>MMAVAKLLGGVPCRLAFALLAMCWGVPAMAEAIGLRSSLCHAVTDSQAHDDRLASLRFSCTDAPRDYQRGSLWLTSRLDRLPIEPRHIVLMVHYSRFDRLAVAFSYADGAVRWQEVSGGRFGTHWRAGGQIAFEAPDRDASITAVTLRFERLADYGLLHARLMPAAEGVEQSTVLAAIIGAALTLLLVGGIYTLSLAAAIRRHFLAWHGAWAVCMFVWGAIWSQLDLLAFPMMAGTVSAQICTFLSCLAVALATASAVTSLGRDTLPRVLRTATLALGAANAVAGIPLALIRGPGLTQFAELLGYLILADLAAVTLCLGWAWRRGSTEARDFAGAWSVPMATLAAIQLVDMDDHLWGAGSKLVILLAATWQTLWLTIATTRRIGRLRIERDRARAGEALAREAARRDALTGVRNRRGFEENVASLLDRARAGGLPAALLLIDIDRFKSINDEHGHDAGDAVLHRIGERIAAWEGAMCTVGRIGGEEFGLLAVGLDGLILDRFAESVRVGIAACDHRRIIGDQIVTASIGVAQSRVAADFRELFKLADEALYEAKHAGRNRVVSRRYRGHAARSADPPVAARDQAAFRSSR</sequence>
<dbReference type="GO" id="GO:0043709">
    <property type="term" value="P:cell adhesion involved in single-species biofilm formation"/>
    <property type="evidence" value="ECO:0007669"/>
    <property type="project" value="TreeGrafter"/>
</dbReference>
<dbReference type="Gene3D" id="3.30.70.270">
    <property type="match status" value="1"/>
</dbReference>
<dbReference type="InterPro" id="IPR000160">
    <property type="entry name" value="GGDEF_dom"/>
</dbReference>
<dbReference type="PROSITE" id="PS50887">
    <property type="entry name" value="GGDEF"/>
    <property type="match status" value="1"/>
</dbReference>
<name>A0AA42CP55_9SPHN</name>
<dbReference type="SUPFAM" id="SSF55073">
    <property type="entry name" value="Nucleotide cyclase"/>
    <property type="match status" value="1"/>
</dbReference>
<comment type="caution">
    <text evidence="6">The sequence shown here is derived from an EMBL/GenBank/DDBJ whole genome shotgun (WGS) entry which is preliminary data.</text>
</comment>
<dbReference type="Pfam" id="PF00990">
    <property type="entry name" value="GGDEF"/>
    <property type="match status" value="1"/>
</dbReference>
<feature type="transmembrane region" description="Helical" evidence="4">
    <location>
        <begin position="302"/>
        <end position="320"/>
    </location>
</feature>
<dbReference type="PANTHER" id="PTHR45138:SF9">
    <property type="entry name" value="DIGUANYLATE CYCLASE DGCM-RELATED"/>
    <property type="match status" value="1"/>
</dbReference>
<feature type="transmembrane region" description="Helical" evidence="4">
    <location>
        <begin position="237"/>
        <end position="258"/>
    </location>
</feature>
<accession>A0AA42CP55</accession>
<dbReference type="InterPro" id="IPR043128">
    <property type="entry name" value="Rev_trsase/Diguanyl_cyclase"/>
</dbReference>